<keyword evidence="8 12" id="KW-0862">Zinc</keyword>
<keyword evidence="11" id="KW-0511">Multifunctional enzyme</keyword>
<dbReference type="EMBL" id="JAWJZI010000012">
    <property type="protein sequence ID" value="MDV5171438.1"/>
    <property type="molecule type" value="Genomic_DNA"/>
</dbReference>
<comment type="similarity">
    <text evidence="4 12">In the N-terminal section; belongs to the cytidine and deoxycytidylate deaminase family.</text>
</comment>
<dbReference type="PANTHER" id="PTHR38011">
    <property type="entry name" value="DIHYDROFOLATE REDUCTASE FAMILY PROTEIN (AFU_ORTHOLOGUE AFUA_8G06820)"/>
    <property type="match status" value="1"/>
</dbReference>
<evidence type="ECO:0000256" key="2">
    <source>
        <dbReference type="ARBA" id="ARBA00004882"/>
    </source>
</evidence>
<comment type="function">
    <text evidence="1 12">Converts 2,5-diamino-6-(ribosylamino)-4(3h)-pyrimidinone 5'-phosphate into 5-amino-6-(ribosylamino)-2,4(1h,3h)-pyrimidinedione 5'-phosphate.</text>
</comment>
<evidence type="ECO:0000256" key="3">
    <source>
        <dbReference type="ARBA" id="ARBA00004910"/>
    </source>
</evidence>
<keyword evidence="10 12" id="KW-0560">Oxidoreductase</keyword>
<accession>A0ABU3ZMV7</accession>
<evidence type="ECO:0000256" key="11">
    <source>
        <dbReference type="ARBA" id="ARBA00023268"/>
    </source>
</evidence>
<dbReference type="RefSeq" id="WP_317524258.1">
    <property type="nucleotide sequence ID" value="NZ_JAWJZI010000012.1"/>
</dbReference>
<evidence type="ECO:0000256" key="12">
    <source>
        <dbReference type="PIRNR" id="PIRNR006769"/>
    </source>
</evidence>
<reference evidence="14 15" key="1">
    <citation type="submission" date="2023-10" db="EMBL/GenBank/DDBJ databases">
        <title>Marine bacteria isolated from horseshoe crab.</title>
        <authorList>
            <person name="Cheng T.H."/>
        </authorList>
    </citation>
    <scope>NUCLEOTIDE SEQUENCE [LARGE SCALE GENOMIC DNA]</scope>
    <source>
        <strain evidence="14 15">HSC6</strain>
    </source>
</reference>
<comment type="pathway">
    <text evidence="3 12">Cofactor biosynthesis; riboflavin biosynthesis; 5-amino-6-(D-ribitylamino)uracil from GTP: step 3/4.</text>
</comment>
<evidence type="ECO:0000256" key="7">
    <source>
        <dbReference type="ARBA" id="ARBA00022723"/>
    </source>
</evidence>
<dbReference type="InterPro" id="IPR016193">
    <property type="entry name" value="Cytidine_deaminase-like"/>
</dbReference>
<evidence type="ECO:0000313" key="15">
    <source>
        <dbReference type="Proteomes" id="UP001186452"/>
    </source>
</evidence>
<dbReference type="Gene3D" id="3.40.430.10">
    <property type="entry name" value="Dihydrofolate Reductase, subunit A"/>
    <property type="match status" value="1"/>
</dbReference>
<evidence type="ECO:0000313" key="14">
    <source>
        <dbReference type="EMBL" id="MDV5171438.1"/>
    </source>
</evidence>
<comment type="similarity">
    <text evidence="5 12">In the C-terminal section; belongs to the HTP reductase family.</text>
</comment>
<dbReference type="InterPro" id="IPR004794">
    <property type="entry name" value="Eubact_RibD"/>
</dbReference>
<evidence type="ECO:0000256" key="6">
    <source>
        <dbReference type="ARBA" id="ARBA00022619"/>
    </source>
</evidence>
<dbReference type="Pfam" id="PF00383">
    <property type="entry name" value="dCMP_cyt_deam_1"/>
    <property type="match status" value="1"/>
</dbReference>
<comment type="caution">
    <text evidence="14">The sequence shown here is derived from an EMBL/GenBank/DDBJ whole genome shotgun (WGS) entry which is preliminary data.</text>
</comment>
<gene>
    <name evidence="14" type="primary">ribD</name>
    <name evidence="14" type="ORF">R2X38_20765</name>
</gene>
<sequence>MFSSIDHAMMLRAIKLAKNGQFTTTPNPNVGCVIARDDEIVGEGYHYRAGEPHAEVFALRAAGDNAKGATAYVTLEPCSHYGRTPPCAEALVKAGVKRVVCAMVDPNPKVAGRGIAMLKQAGIEVQTGLLEQDAEALNPGFIKVMKSGLPYVQLKLAASLDGRTALANGESKWITGPAARADVQRYRAKAGAILSTSATVLADDPSLNVRWQELGDEVQQGYPETELRQPVRVVIDSKNRVTPQHRLVSLPGKTILVRKQADTLAWPQDVEQLVMPEGEGIDLHTLMAELTKHNINHIWVEAGAGLAGGLLQAGLVDELILYQAPKLMGSDSRGLMDLNGLVSMTQVPELSISDVRMVGGDIRITSRIQNHIQAELLNADKE</sequence>
<keyword evidence="6 12" id="KW-0686">Riboflavin biosynthesis</keyword>
<evidence type="ECO:0000256" key="1">
    <source>
        <dbReference type="ARBA" id="ARBA00002151"/>
    </source>
</evidence>
<dbReference type="EC" id="3.5.4.26" evidence="12"/>
<dbReference type="PANTHER" id="PTHR38011:SF7">
    <property type="entry name" value="2,5-DIAMINO-6-RIBOSYLAMINO-4(3H)-PYRIMIDINONE 5'-PHOSPHATE REDUCTASE"/>
    <property type="match status" value="1"/>
</dbReference>
<dbReference type="InterPro" id="IPR002125">
    <property type="entry name" value="CMP_dCMP_dom"/>
</dbReference>
<dbReference type="InterPro" id="IPR011549">
    <property type="entry name" value="RibD_C"/>
</dbReference>
<dbReference type="InterPro" id="IPR050765">
    <property type="entry name" value="Riboflavin_Biosynth_HTPR"/>
</dbReference>
<keyword evidence="9 12" id="KW-0521">NADP</keyword>
<evidence type="ECO:0000256" key="8">
    <source>
        <dbReference type="ARBA" id="ARBA00022833"/>
    </source>
</evidence>
<dbReference type="CDD" id="cd01284">
    <property type="entry name" value="Riboflavin_deaminase-reductase"/>
    <property type="match status" value="1"/>
</dbReference>
<organism evidence="14 15">
    <name type="scientific">Photobacterium rosenbergii</name>
    <dbReference type="NCBI Taxonomy" id="294936"/>
    <lineage>
        <taxon>Bacteria</taxon>
        <taxon>Pseudomonadati</taxon>
        <taxon>Pseudomonadota</taxon>
        <taxon>Gammaproteobacteria</taxon>
        <taxon>Vibrionales</taxon>
        <taxon>Vibrionaceae</taxon>
        <taxon>Photobacterium</taxon>
    </lineage>
</organism>
<dbReference type="NCBIfam" id="TIGR00326">
    <property type="entry name" value="eubact_ribD"/>
    <property type="match status" value="1"/>
</dbReference>
<comment type="pathway">
    <text evidence="2 12">Cofactor biosynthesis; riboflavin biosynthesis; 5-amino-6-(D-ribitylamino)uracil from GTP: step 2/4.</text>
</comment>
<dbReference type="InterPro" id="IPR024072">
    <property type="entry name" value="DHFR-like_dom_sf"/>
</dbReference>
<keyword evidence="15" id="KW-1185">Reference proteome</keyword>
<dbReference type="SUPFAM" id="SSF53597">
    <property type="entry name" value="Dihydrofolate reductase-like"/>
    <property type="match status" value="1"/>
</dbReference>
<evidence type="ECO:0000259" key="13">
    <source>
        <dbReference type="PROSITE" id="PS51747"/>
    </source>
</evidence>
<dbReference type="PROSITE" id="PS51747">
    <property type="entry name" value="CYT_DCMP_DEAMINASES_2"/>
    <property type="match status" value="1"/>
</dbReference>
<keyword evidence="7 12" id="KW-0479">Metal-binding</keyword>
<feature type="domain" description="CMP/dCMP-type deaminase" evidence="13">
    <location>
        <begin position="4"/>
        <end position="126"/>
    </location>
</feature>
<dbReference type="Proteomes" id="UP001186452">
    <property type="component" value="Unassembled WGS sequence"/>
</dbReference>
<dbReference type="InterPro" id="IPR016192">
    <property type="entry name" value="APOBEC/CMP_deaminase_Zn-bd"/>
</dbReference>
<dbReference type="EC" id="1.1.1.193" evidence="12"/>
<dbReference type="Pfam" id="PF01872">
    <property type="entry name" value="RibD_C"/>
    <property type="match status" value="1"/>
</dbReference>
<evidence type="ECO:0000256" key="4">
    <source>
        <dbReference type="ARBA" id="ARBA00005259"/>
    </source>
</evidence>
<evidence type="ECO:0000256" key="5">
    <source>
        <dbReference type="ARBA" id="ARBA00007417"/>
    </source>
</evidence>
<evidence type="ECO:0000256" key="10">
    <source>
        <dbReference type="ARBA" id="ARBA00023002"/>
    </source>
</evidence>
<comment type="catalytic activity">
    <reaction evidence="12">
        <text>2,5-diamino-6-hydroxy-4-(5-phosphoribosylamino)-pyrimidine + H2O + H(+) = 5-amino-6-(5-phospho-D-ribosylamino)uracil + NH4(+)</text>
        <dbReference type="Rhea" id="RHEA:21868"/>
        <dbReference type="ChEBI" id="CHEBI:15377"/>
        <dbReference type="ChEBI" id="CHEBI:15378"/>
        <dbReference type="ChEBI" id="CHEBI:28938"/>
        <dbReference type="ChEBI" id="CHEBI:58453"/>
        <dbReference type="ChEBI" id="CHEBI:58614"/>
        <dbReference type="EC" id="3.5.4.26"/>
    </reaction>
</comment>
<dbReference type="SUPFAM" id="SSF53927">
    <property type="entry name" value="Cytidine deaminase-like"/>
    <property type="match status" value="1"/>
</dbReference>
<comment type="cofactor">
    <cofactor evidence="12">
        <name>Zn(2+)</name>
        <dbReference type="ChEBI" id="CHEBI:29105"/>
    </cofactor>
    <text evidence="12">Binds 1 zinc ion.</text>
</comment>
<dbReference type="Gene3D" id="3.40.140.10">
    <property type="entry name" value="Cytidine Deaminase, domain 2"/>
    <property type="match status" value="1"/>
</dbReference>
<dbReference type="InterPro" id="IPR002734">
    <property type="entry name" value="RibDG_C"/>
</dbReference>
<proteinExistence type="inferred from homology"/>
<dbReference type="NCBIfam" id="NF008052">
    <property type="entry name" value="PRK10786.1"/>
    <property type="match status" value="1"/>
</dbReference>
<name>A0ABU3ZMV7_9GAMM</name>
<keyword evidence="12" id="KW-0378">Hydrolase</keyword>
<evidence type="ECO:0000256" key="9">
    <source>
        <dbReference type="ARBA" id="ARBA00022857"/>
    </source>
</evidence>
<comment type="catalytic activity">
    <reaction evidence="12">
        <text>5-amino-6-(5-phospho-D-ribitylamino)uracil + NADP(+) = 5-amino-6-(5-phospho-D-ribosylamino)uracil + NADPH + H(+)</text>
        <dbReference type="Rhea" id="RHEA:17845"/>
        <dbReference type="ChEBI" id="CHEBI:15378"/>
        <dbReference type="ChEBI" id="CHEBI:57783"/>
        <dbReference type="ChEBI" id="CHEBI:58349"/>
        <dbReference type="ChEBI" id="CHEBI:58421"/>
        <dbReference type="ChEBI" id="CHEBI:58453"/>
        <dbReference type="EC" id="1.1.1.193"/>
    </reaction>
</comment>
<dbReference type="PROSITE" id="PS00903">
    <property type="entry name" value="CYT_DCMP_DEAMINASES_1"/>
    <property type="match status" value="1"/>
</dbReference>
<dbReference type="PIRSF" id="PIRSF006769">
    <property type="entry name" value="RibD"/>
    <property type="match status" value="1"/>
</dbReference>
<dbReference type="NCBIfam" id="TIGR00227">
    <property type="entry name" value="ribD_Cterm"/>
    <property type="match status" value="1"/>
</dbReference>
<protein>
    <recommendedName>
        <fullName evidence="12">Riboflavin biosynthesis protein RibD</fullName>
    </recommendedName>
    <domain>
        <recommendedName>
            <fullName evidence="12">Diaminohydroxyphosphoribosylaminopyrimidine deaminase</fullName>
            <shortName evidence="12">DRAP deaminase</shortName>
            <ecNumber evidence="12">3.5.4.26</ecNumber>
        </recommendedName>
        <alternativeName>
            <fullName evidence="12">Riboflavin-specific deaminase</fullName>
        </alternativeName>
    </domain>
    <domain>
        <recommendedName>
            <fullName evidence="12">5-amino-6-(5-phosphoribosylamino)uracil reductase</fullName>
            <ecNumber evidence="12">1.1.1.193</ecNumber>
        </recommendedName>
        <alternativeName>
            <fullName evidence="12">HTP reductase</fullName>
        </alternativeName>
    </domain>
</protein>